<dbReference type="SUPFAM" id="SSF48726">
    <property type="entry name" value="Immunoglobulin"/>
    <property type="match status" value="3"/>
</dbReference>
<feature type="region of interest" description="Disordered" evidence="4">
    <location>
        <begin position="432"/>
        <end position="453"/>
    </location>
</feature>
<evidence type="ECO:0000259" key="7">
    <source>
        <dbReference type="PROSITE" id="PS50835"/>
    </source>
</evidence>
<dbReference type="PANTHER" id="PTHR45889">
    <property type="entry name" value="IG-LIKE DOMAIN-CONTAINING PROTEIN"/>
    <property type="match status" value="1"/>
</dbReference>
<dbReference type="PROSITE" id="PS51257">
    <property type="entry name" value="PROKAR_LIPOPROTEIN"/>
    <property type="match status" value="1"/>
</dbReference>
<dbReference type="SMART" id="SM00409">
    <property type="entry name" value="IG"/>
    <property type="match status" value="2"/>
</dbReference>
<feature type="domain" description="Ig-like" evidence="7">
    <location>
        <begin position="45"/>
        <end position="141"/>
    </location>
</feature>
<protein>
    <recommendedName>
        <fullName evidence="7">Ig-like domain-containing protein</fullName>
    </recommendedName>
</protein>
<feature type="transmembrane region" description="Helical" evidence="5">
    <location>
        <begin position="394"/>
        <end position="415"/>
    </location>
</feature>
<evidence type="ECO:0000313" key="9">
    <source>
        <dbReference type="Proteomes" id="UP001487740"/>
    </source>
</evidence>
<accession>A0AAW0TVR7</accession>
<evidence type="ECO:0000256" key="6">
    <source>
        <dbReference type="SAM" id="SignalP"/>
    </source>
</evidence>
<sequence length="551" mass="61059">MCKCSFVLAACLTVACLAAATSAQEYVDDPGVPDDAALSARSAEPSMIFDTSGIVVNPGEPLNLDCGLNGEIRYCIWMHGDDIYQVQDVYSNVYGGLREPENKENNQCGIVVDSVNIEQHGEWKCTVFVPGNSLSKSKNVVVTIQPTRPIIEIDTSPLEVDTTEDNTIVCSVAAARPAVGMKWYLGNEDITKMSEKVETLTDDQGTYKSVSTLTRRFDPKDDEKTLMCSITHKTLPTGANTSVPVRVMFKPIEKDTTTFYQIQLGSNYEVKFNFSSNPKPDDVMWKFGDNLENPEGSLVIPEARGRYRTYLEELGNNMYTAKLLIEEFTLDDSNKMYSLLVQNVIGETEYQIRLSVHEPPIDGVSETSNHAKIPPTELSVSEFETESNNLSGGAIAGIIIVVVVVVVAIGAAGYARYRQMFCFAPIGSPDPEAKDIREEHSDTESARGHAATHPVTLKDKLGQFTKVFKKPKTDQDVKIDDVEKRSLTLDEIKKETSNKEHNPEEKEVVYAELDLSKGEAEKKADVKTDEKTEYAQIVGTITDNREDEKKE</sequence>
<keyword evidence="2 5" id="KW-0472">Membrane</keyword>
<dbReference type="Gene3D" id="2.60.40.10">
    <property type="entry name" value="Immunoglobulins"/>
    <property type="match status" value="2"/>
</dbReference>
<feature type="domain" description="Ig-like" evidence="7">
    <location>
        <begin position="149"/>
        <end position="246"/>
    </location>
</feature>
<keyword evidence="3" id="KW-1015">Disulfide bond</keyword>
<name>A0AAW0TVR7_SCYPA</name>
<dbReference type="InterPro" id="IPR003599">
    <property type="entry name" value="Ig_sub"/>
</dbReference>
<evidence type="ECO:0000256" key="2">
    <source>
        <dbReference type="ARBA" id="ARBA00023136"/>
    </source>
</evidence>
<organism evidence="8 9">
    <name type="scientific">Scylla paramamosain</name>
    <name type="common">Mud crab</name>
    <dbReference type="NCBI Taxonomy" id="85552"/>
    <lineage>
        <taxon>Eukaryota</taxon>
        <taxon>Metazoa</taxon>
        <taxon>Ecdysozoa</taxon>
        <taxon>Arthropoda</taxon>
        <taxon>Crustacea</taxon>
        <taxon>Multicrustacea</taxon>
        <taxon>Malacostraca</taxon>
        <taxon>Eumalacostraca</taxon>
        <taxon>Eucarida</taxon>
        <taxon>Decapoda</taxon>
        <taxon>Pleocyemata</taxon>
        <taxon>Brachyura</taxon>
        <taxon>Eubrachyura</taxon>
        <taxon>Portunoidea</taxon>
        <taxon>Portunidae</taxon>
        <taxon>Portuninae</taxon>
        <taxon>Scylla</taxon>
    </lineage>
</organism>
<dbReference type="InterPro" id="IPR007110">
    <property type="entry name" value="Ig-like_dom"/>
</dbReference>
<dbReference type="InterPro" id="IPR013783">
    <property type="entry name" value="Ig-like_fold"/>
</dbReference>
<dbReference type="InterPro" id="IPR036179">
    <property type="entry name" value="Ig-like_dom_sf"/>
</dbReference>
<comment type="caution">
    <text evidence="8">The sequence shown here is derived from an EMBL/GenBank/DDBJ whole genome shotgun (WGS) entry which is preliminary data.</text>
</comment>
<evidence type="ECO:0000313" key="8">
    <source>
        <dbReference type="EMBL" id="KAK8390756.1"/>
    </source>
</evidence>
<dbReference type="Proteomes" id="UP001487740">
    <property type="component" value="Unassembled WGS sequence"/>
</dbReference>
<dbReference type="AlphaFoldDB" id="A0AAW0TVR7"/>
<gene>
    <name evidence="8" type="ORF">O3P69_010457</name>
</gene>
<keyword evidence="6" id="KW-0732">Signal</keyword>
<dbReference type="Pfam" id="PF08205">
    <property type="entry name" value="C2-set_2"/>
    <property type="match status" value="1"/>
</dbReference>
<dbReference type="PROSITE" id="PS50835">
    <property type="entry name" value="IG_LIKE"/>
    <property type="match status" value="2"/>
</dbReference>
<comment type="subcellular location">
    <subcellularLocation>
        <location evidence="1">Membrane</location>
        <topology evidence="1">Single-pass membrane protein</topology>
    </subcellularLocation>
</comment>
<proteinExistence type="predicted"/>
<dbReference type="InterPro" id="IPR013162">
    <property type="entry name" value="CD80_C2-set"/>
</dbReference>
<keyword evidence="5" id="KW-1133">Transmembrane helix</keyword>
<reference evidence="8 9" key="1">
    <citation type="submission" date="2023-03" db="EMBL/GenBank/DDBJ databases">
        <title>High-quality genome of Scylla paramamosain provides insights in environmental adaptation.</title>
        <authorList>
            <person name="Zhang L."/>
        </authorList>
    </citation>
    <scope>NUCLEOTIDE SEQUENCE [LARGE SCALE GENOMIC DNA]</scope>
    <source>
        <strain evidence="8">LZ_2023a</strain>
        <tissue evidence="8">Muscle</tissue>
    </source>
</reference>
<dbReference type="EMBL" id="JARAKH010000025">
    <property type="protein sequence ID" value="KAK8390756.1"/>
    <property type="molecule type" value="Genomic_DNA"/>
</dbReference>
<feature type="chain" id="PRO_5043373630" description="Ig-like domain-containing protein" evidence="6">
    <location>
        <begin position="24"/>
        <end position="551"/>
    </location>
</feature>
<keyword evidence="9" id="KW-1185">Reference proteome</keyword>
<evidence type="ECO:0000256" key="1">
    <source>
        <dbReference type="ARBA" id="ARBA00004167"/>
    </source>
</evidence>
<feature type="signal peptide" evidence="6">
    <location>
        <begin position="1"/>
        <end position="23"/>
    </location>
</feature>
<keyword evidence="5" id="KW-0812">Transmembrane</keyword>
<evidence type="ECO:0000256" key="4">
    <source>
        <dbReference type="SAM" id="MobiDB-lite"/>
    </source>
</evidence>
<evidence type="ECO:0000256" key="3">
    <source>
        <dbReference type="ARBA" id="ARBA00023157"/>
    </source>
</evidence>
<evidence type="ECO:0000256" key="5">
    <source>
        <dbReference type="SAM" id="Phobius"/>
    </source>
</evidence>
<feature type="compositionally biased region" description="Basic and acidic residues" evidence="4">
    <location>
        <begin position="432"/>
        <end position="447"/>
    </location>
</feature>
<dbReference type="GO" id="GO:0016020">
    <property type="term" value="C:membrane"/>
    <property type="evidence" value="ECO:0007669"/>
    <property type="project" value="UniProtKB-SubCell"/>
</dbReference>
<dbReference type="PANTHER" id="PTHR45889:SF8">
    <property type="entry name" value="IG-LIKE DOMAIN-CONTAINING PROTEIN"/>
    <property type="match status" value="1"/>
</dbReference>